<dbReference type="Proteomes" id="UP000193862">
    <property type="component" value="Unassembled WGS sequence"/>
</dbReference>
<evidence type="ECO:0000313" key="2">
    <source>
        <dbReference type="Proteomes" id="UP000193862"/>
    </source>
</evidence>
<reference evidence="1 2" key="1">
    <citation type="submission" date="2017-03" db="EMBL/GenBank/DDBJ databases">
        <authorList>
            <person name="Afonso C.L."/>
            <person name="Miller P.J."/>
            <person name="Scott M.A."/>
            <person name="Spackman E."/>
            <person name="Goraichik I."/>
            <person name="Dimitrov K.M."/>
            <person name="Suarez D.L."/>
            <person name="Swayne D.E."/>
        </authorList>
    </citation>
    <scope>NUCLEOTIDE SEQUENCE [LARGE SCALE GENOMIC DNA]</scope>
    <source>
        <strain evidence="1 2">CECT 8620</strain>
    </source>
</reference>
<gene>
    <name evidence="1" type="ORF">AQS8620_01574</name>
</gene>
<organism evidence="1 2">
    <name type="scientific">Aquimixticola soesokkakensis</name>
    <dbReference type="NCBI Taxonomy" id="1519096"/>
    <lineage>
        <taxon>Bacteria</taxon>
        <taxon>Pseudomonadati</taxon>
        <taxon>Pseudomonadota</taxon>
        <taxon>Alphaproteobacteria</taxon>
        <taxon>Rhodobacterales</taxon>
        <taxon>Paracoccaceae</taxon>
        <taxon>Aquimixticola</taxon>
    </lineage>
</organism>
<dbReference type="InterPro" id="IPR021938">
    <property type="entry name" value="DUF3553"/>
</dbReference>
<protein>
    <recommendedName>
        <fullName evidence="3">DUF3553 domain-containing protein</fullName>
    </recommendedName>
</protein>
<dbReference type="Pfam" id="PF12073">
    <property type="entry name" value="DUF3553"/>
    <property type="match status" value="1"/>
</dbReference>
<accession>A0A1Y5SMM7</accession>
<proteinExistence type="predicted"/>
<name>A0A1Y5SMM7_9RHOB</name>
<dbReference type="EMBL" id="FWFS01000005">
    <property type="protein sequence ID" value="SLN41142.1"/>
    <property type="molecule type" value="Genomic_DNA"/>
</dbReference>
<dbReference type="AlphaFoldDB" id="A0A1Y5SMM7"/>
<keyword evidence="2" id="KW-1185">Reference proteome</keyword>
<sequence>MTHYGCESKDMEDLNAMLEPGQIVRHPERPDWGIGQVQSNINGKLTVMFEEEGKVVIDSSRVMVLPVFG</sequence>
<evidence type="ECO:0008006" key="3">
    <source>
        <dbReference type="Google" id="ProtNLM"/>
    </source>
</evidence>
<evidence type="ECO:0000313" key="1">
    <source>
        <dbReference type="EMBL" id="SLN41142.1"/>
    </source>
</evidence>